<name>A0A7S3DTD3_9STRA</name>
<protein>
    <submittedName>
        <fullName evidence="3">Uncharacterized protein</fullName>
    </submittedName>
</protein>
<keyword evidence="2" id="KW-0677">Repeat</keyword>
<keyword evidence="1" id="KW-0433">Leucine-rich repeat</keyword>
<evidence type="ECO:0000256" key="1">
    <source>
        <dbReference type="ARBA" id="ARBA00022614"/>
    </source>
</evidence>
<dbReference type="InterPro" id="IPR050647">
    <property type="entry name" value="Plant_LRR-RLKs"/>
</dbReference>
<gene>
    <name evidence="3" type="ORF">APAL1065_LOCUS18649</name>
</gene>
<organism evidence="3">
    <name type="scientific">Entomoneis paludosa</name>
    <dbReference type="NCBI Taxonomy" id="265537"/>
    <lineage>
        <taxon>Eukaryota</taxon>
        <taxon>Sar</taxon>
        <taxon>Stramenopiles</taxon>
        <taxon>Ochrophyta</taxon>
        <taxon>Bacillariophyta</taxon>
        <taxon>Bacillariophyceae</taxon>
        <taxon>Bacillariophycidae</taxon>
        <taxon>Entomoneidaceae</taxon>
        <taxon>Entomoneis</taxon>
    </lineage>
</organism>
<dbReference type="SUPFAM" id="SSF52058">
    <property type="entry name" value="L domain-like"/>
    <property type="match status" value="1"/>
</dbReference>
<reference evidence="3" key="1">
    <citation type="submission" date="2021-01" db="EMBL/GenBank/DDBJ databases">
        <authorList>
            <person name="Corre E."/>
            <person name="Pelletier E."/>
            <person name="Niang G."/>
            <person name="Scheremetjew M."/>
            <person name="Finn R."/>
            <person name="Kale V."/>
            <person name="Holt S."/>
            <person name="Cochrane G."/>
            <person name="Meng A."/>
            <person name="Brown T."/>
            <person name="Cohen L."/>
        </authorList>
    </citation>
    <scope>NUCLEOTIDE SEQUENCE</scope>
    <source>
        <strain evidence="3">CCMP125</strain>
    </source>
</reference>
<dbReference type="AlphaFoldDB" id="A0A7S3DTD3"/>
<evidence type="ECO:0000256" key="2">
    <source>
        <dbReference type="ARBA" id="ARBA00022737"/>
    </source>
</evidence>
<proteinExistence type="predicted"/>
<dbReference type="EMBL" id="HBHT01027751">
    <property type="protein sequence ID" value="CAD9978924.1"/>
    <property type="molecule type" value="Transcribed_RNA"/>
</dbReference>
<dbReference type="Pfam" id="PF00560">
    <property type="entry name" value="LRR_1"/>
    <property type="match status" value="1"/>
</dbReference>
<dbReference type="Gene3D" id="3.80.10.10">
    <property type="entry name" value="Ribonuclease Inhibitor"/>
    <property type="match status" value="1"/>
</dbReference>
<sequence>MTSLSATVEFWCDQNNLGGPLPTFLGGIPTLASFSATESSWTGVLPETWSTLGAGLRQLFLRANDISGSIPNSFSEFRNLNSLTLVDNPRMTGTLPADLCELTFGPLQFFTAECSICLEFLLYDCCDNLDDC</sequence>
<dbReference type="InterPro" id="IPR032675">
    <property type="entry name" value="LRR_dom_sf"/>
</dbReference>
<accession>A0A7S3DTD3</accession>
<evidence type="ECO:0000313" key="3">
    <source>
        <dbReference type="EMBL" id="CAD9978924.1"/>
    </source>
</evidence>
<dbReference type="PANTHER" id="PTHR48056">
    <property type="entry name" value="LRR RECEPTOR-LIKE SERINE/THREONINE-PROTEIN KINASE-RELATED"/>
    <property type="match status" value="1"/>
</dbReference>
<dbReference type="InterPro" id="IPR001611">
    <property type="entry name" value="Leu-rich_rpt"/>
</dbReference>